<dbReference type="EMBL" id="BK015949">
    <property type="protein sequence ID" value="DAF86626.1"/>
    <property type="molecule type" value="Genomic_DNA"/>
</dbReference>
<sequence>MNLLKHYIEKVINIEEFKIDETWAKGIDFVKVKITTNCHGDIKTEEKIFTVQEWDSIAKVGYYLG</sequence>
<reference evidence="1" key="1">
    <citation type="journal article" date="2021" name="Proc. Natl. Acad. Sci. U.S.A.">
        <title>A Catalog of Tens of Thousands of Viruses from Human Metagenomes Reveals Hidden Associations with Chronic Diseases.</title>
        <authorList>
            <person name="Tisza M.J."/>
            <person name="Buck C.B."/>
        </authorList>
    </citation>
    <scope>NUCLEOTIDE SEQUENCE</scope>
    <source>
        <strain evidence="1">Ctcx61</strain>
    </source>
</reference>
<proteinExistence type="predicted"/>
<organism evidence="1">
    <name type="scientific">Siphoviridae sp. ctcx61</name>
    <dbReference type="NCBI Taxonomy" id="2825575"/>
    <lineage>
        <taxon>Viruses</taxon>
        <taxon>Duplodnaviria</taxon>
        <taxon>Heunggongvirae</taxon>
        <taxon>Uroviricota</taxon>
        <taxon>Caudoviricetes</taxon>
    </lineage>
</organism>
<evidence type="ECO:0000313" key="1">
    <source>
        <dbReference type="EMBL" id="DAF86626.1"/>
    </source>
</evidence>
<name>A0A8S5TWP1_9CAUD</name>
<protein>
    <submittedName>
        <fullName evidence="1">Uncharacterized protein</fullName>
    </submittedName>
</protein>
<accession>A0A8S5TWP1</accession>